<evidence type="ECO:0000313" key="3">
    <source>
        <dbReference type="Proteomes" id="UP001303046"/>
    </source>
</evidence>
<accession>A0ABR1EVI5</accession>
<name>A0ABR1EVI5_NECAM</name>
<dbReference type="EMBL" id="JAVFWL010000006">
    <property type="protein sequence ID" value="KAK6765926.1"/>
    <property type="molecule type" value="Genomic_DNA"/>
</dbReference>
<proteinExistence type="predicted"/>
<reference evidence="2 3" key="1">
    <citation type="submission" date="2023-08" db="EMBL/GenBank/DDBJ databases">
        <title>A Necator americanus chromosomal reference genome.</title>
        <authorList>
            <person name="Ilik V."/>
            <person name="Petrzelkova K.J."/>
            <person name="Pardy F."/>
            <person name="Fuh T."/>
            <person name="Niatou-Singa F.S."/>
            <person name="Gouil Q."/>
            <person name="Baker L."/>
            <person name="Ritchie M.E."/>
            <person name="Jex A.R."/>
            <person name="Gazzola D."/>
            <person name="Li H."/>
            <person name="Toshio Fujiwara R."/>
            <person name="Zhan B."/>
            <person name="Aroian R.V."/>
            <person name="Pafco B."/>
            <person name="Schwarz E.M."/>
        </authorList>
    </citation>
    <scope>NUCLEOTIDE SEQUENCE [LARGE SCALE GENOMIC DNA]</scope>
    <source>
        <strain evidence="2 3">Aroian</strain>
        <tissue evidence="2">Whole animal</tissue>
    </source>
</reference>
<keyword evidence="3" id="KW-1185">Reference proteome</keyword>
<protein>
    <submittedName>
        <fullName evidence="2">Uncharacterized protein</fullName>
    </submittedName>
</protein>
<evidence type="ECO:0000256" key="1">
    <source>
        <dbReference type="SAM" id="MobiDB-lite"/>
    </source>
</evidence>
<feature type="compositionally biased region" description="Polar residues" evidence="1">
    <location>
        <begin position="67"/>
        <end position="77"/>
    </location>
</feature>
<feature type="region of interest" description="Disordered" evidence="1">
    <location>
        <begin position="54"/>
        <end position="77"/>
    </location>
</feature>
<dbReference type="Proteomes" id="UP001303046">
    <property type="component" value="Unassembled WGS sequence"/>
</dbReference>
<feature type="region of interest" description="Disordered" evidence="1">
    <location>
        <begin position="89"/>
        <end position="114"/>
    </location>
</feature>
<organism evidence="2 3">
    <name type="scientific">Necator americanus</name>
    <name type="common">Human hookworm</name>
    <dbReference type="NCBI Taxonomy" id="51031"/>
    <lineage>
        <taxon>Eukaryota</taxon>
        <taxon>Metazoa</taxon>
        <taxon>Ecdysozoa</taxon>
        <taxon>Nematoda</taxon>
        <taxon>Chromadorea</taxon>
        <taxon>Rhabditida</taxon>
        <taxon>Rhabditina</taxon>
        <taxon>Rhabditomorpha</taxon>
        <taxon>Strongyloidea</taxon>
        <taxon>Ancylostomatidae</taxon>
        <taxon>Bunostominae</taxon>
        <taxon>Necator</taxon>
    </lineage>
</organism>
<evidence type="ECO:0000313" key="2">
    <source>
        <dbReference type="EMBL" id="KAK6765926.1"/>
    </source>
</evidence>
<sequence length="114" mass="11688">MDGYSFDARSIEIVQGKERKCVKGEGMAGSKRNGTHCSCVGGCARSDKKAVGIEAGPSRTAAKNGASKGSHSTAPDSIQTAKLHRIASSAARSGSGFGHTQQQCASCSIDPTIM</sequence>
<gene>
    <name evidence="2" type="primary">Necator_chrX.g25856</name>
    <name evidence="2" type="ORF">RB195_025690</name>
</gene>
<comment type="caution">
    <text evidence="2">The sequence shown here is derived from an EMBL/GenBank/DDBJ whole genome shotgun (WGS) entry which is preliminary data.</text>
</comment>